<dbReference type="GO" id="GO:0016829">
    <property type="term" value="F:lyase activity"/>
    <property type="evidence" value="ECO:0007669"/>
    <property type="project" value="UniProtKB-KW"/>
</dbReference>
<proteinExistence type="predicted"/>
<dbReference type="SFLD" id="SFLDS00001">
    <property type="entry name" value="Enolase"/>
    <property type="match status" value="1"/>
</dbReference>
<dbReference type="Gene3D" id="3.20.20.120">
    <property type="entry name" value="Enolase-like C-terminal domain"/>
    <property type="match status" value="1"/>
</dbReference>
<sequence>MKITRLETIRLGRHPDSLWLRIHTDDGLTGLGETSYAPRAVSALIHDQLAPLLLGRNPLDIERHWHTMFAAVNAYGFGGAETRAISAVDVALWDIAGQYCGQPIYNLLGGRSRDRIPIYNTCLSHGPNQDARTWMGGRAGQLAEDLLRQGINAMKIWPFDLPPGPAGAETGAPGPVRHYLDNDTLKRGVACVEEIRAAVGDRMQIAIEGNARWNLPVAIAIARALEPYNIMWLEEIIPPDNVESYARLKAESRIPLCVSERLFTRFGFRRVVEANAADIIMPDISWTGGISETRKICALADTYYLPVTGHDATGPVALWAAAHLMLHIPNAMILETVRAYYNGWYNDVVTERIPINDGMLSLPEKPGLGVALREEVLNWPDVRIEDGSNGE</sequence>
<dbReference type="EMBL" id="VXRG01000106">
    <property type="protein sequence ID" value="MXY94301.1"/>
    <property type="molecule type" value="Genomic_DNA"/>
</dbReference>
<dbReference type="PANTHER" id="PTHR48080">
    <property type="entry name" value="D-GALACTONATE DEHYDRATASE-RELATED"/>
    <property type="match status" value="1"/>
</dbReference>
<feature type="domain" description="Mandelate racemase/muconate lactonizing enzyme C-terminal" evidence="2">
    <location>
        <begin position="136"/>
        <end position="255"/>
    </location>
</feature>
<reference evidence="3" key="1">
    <citation type="submission" date="2019-09" db="EMBL/GenBank/DDBJ databases">
        <title>Characterisation of the sponge microbiome using genome-centric metagenomics.</title>
        <authorList>
            <person name="Engelberts J.P."/>
            <person name="Robbins S.J."/>
            <person name="De Goeij J.M."/>
            <person name="Aranda M."/>
            <person name="Bell S.C."/>
            <person name="Webster N.S."/>
        </authorList>
    </citation>
    <scope>NUCLEOTIDE SEQUENCE</scope>
    <source>
        <strain evidence="3">SB0664_bin_27</strain>
    </source>
</reference>
<dbReference type="InterPro" id="IPR018110">
    <property type="entry name" value="Mandel_Rmase/mucon_lact_enz_CS"/>
</dbReference>
<name>A0A6B0YVA5_9CHLR</name>
<dbReference type="SMART" id="SM00922">
    <property type="entry name" value="MR_MLE"/>
    <property type="match status" value="1"/>
</dbReference>
<dbReference type="InterPro" id="IPR013342">
    <property type="entry name" value="Mandelate_racemase_C"/>
</dbReference>
<dbReference type="InterPro" id="IPR013341">
    <property type="entry name" value="Mandelate_racemase_N_dom"/>
</dbReference>
<keyword evidence="1" id="KW-0456">Lyase</keyword>
<dbReference type="CDD" id="cd03316">
    <property type="entry name" value="MR_like"/>
    <property type="match status" value="1"/>
</dbReference>
<evidence type="ECO:0000256" key="1">
    <source>
        <dbReference type="ARBA" id="ARBA00023239"/>
    </source>
</evidence>
<dbReference type="AlphaFoldDB" id="A0A6B0YVA5"/>
<dbReference type="InterPro" id="IPR034593">
    <property type="entry name" value="DgoD-like"/>
</dbReference>
<accession>A0A6B0YVA5</accession>
<evidence type="ECO:0000313" key="3">
    <source>
        <dbReference type="EMBL" id="MXY94301.1"/>
    </source>
</evidence>
<comment type="caution">
    <text evidence="3">The sequence shown here is derived from an EMBL/GenBank/DDBJ whole genome shotgun (WGS) entry which is preliminary data.</text>
</comment>
<dbReference type="SFLD" id="SFLDG00179">
    <property type="entry name" value="mandelate_racemase"/>
    <property type="match status" value="1"/>
</dbReference>
<dbReference type="InterPro" id="IPR029017">
    <property type="entry name" value="Enolase-like_N"/>
</dbReference>
<dbReference type="InterPro" id="IPR029065">
    <property type="entry name" value="Enolase_C-like"/>
</dbReference>
<dbReference type="Pfam" id="PF02746">
    <property type="entry name" value="MR_MLE_N"/>
    <property type="match status" value="1"/>
</dbReference>
<gene>
    <name evidence="3" type="ORF">F4Y42_12730</name>
</gene>
<organism evidence="3">
    <name type="scientific">Caldilineaceae bacterium SB0664_bin_27</name>
    <dbReference type="NCBI Taxonomy" id="2605260"/>
    <lineage>
        <taxon>Bacteria</taxon>
        <taxon>Bacillati</taxon>
        <taxon>Chloroflexota</taxon>
        <taxon>Caldilineae</taxon>
        <taxon>Caldilineales</taxon>
        <taxon>Caldilineaceae</taxon>
    </lineage>
</organism>
<dbReference type="PANTHER" id="PTHR48080:SF2">
    <property type="entry name" value="D-GALACTONATE DEHYDRATASE"/>
    <property type="match status" value="1"/>
</dbReference>
<dbReference type="PROSITE" id="PS00908">
    <property type="entry name" value="MR_MLE_1"/>
    <property type="match status" value="1"/>
</dbReference>
<dbReference type="InterPro" id="IPR036849">
    <property type="entry name" value="Enolase-like_C_sf"/>
</dbReference>
<dbReference type="Pfam" id="PF13378">
    <property type="entry name" value="MR_MLE_C"/>
    <property type="match status" value="1"/>
</dbReference>
<protein>
    <submittedName>
        <fullName evidence="3">Mandelate racemase/muconate lactonizing enzyme family protein</fullName>
    </submittedName>
</protein>
<evidence type="ECO:0000259" key="2">
    <source>
        <dbReference type="SMART" id="SM00922"/>
    </source>
</evidence>
<dbReference type="SUPFAM" id="SSF54826">
    <property type="entry name" value="Enolase N-terminal domain-like"/>
    <property type="match status" value="1"/>
</dbReference>
<dbReference type="Gene3D" id="3.30.390.10">
    <property type="entry name" value="Enolase-like, N-terminal domain"/>
    <property type="match status" value="1"/>
</dbReference>
<dbReference type="SUPFAM" id="SSF51604">
    <property type="entry name" value="Enolase C-terminal domain-like"/>
    <property type="match status" value="1"/>
</dbReference>
<dbReference type="GO" id="GO:0009063">
    <property type="term" value="P:amino acid catabolic process"/>
    <property type="evidence" value="ECO:0007669"/>
    <property type="project" value="InterPro"/>
</dbReference>